<evidence type="ECO:0000313" key="1">
    <source>
        <dbReference type="EMBL" id="KAH6921501.1"/>
    </source>
</evidence>
<accession>A0ACB7RIT8</accession>
<dbReference type="Proteomes" id="UP000821845">
    <property type="component" value="Chromosome 9"/>
</dbReference>
<dbReference type="EMBL" id="CM023489">
    <property type="protein sequence ID" value="KAH6921501.1"/>
    <property type="molecule type" value="Genomic_DNA"/>
</dbReference>
<evidence type="ECO:0000313" key="2">
    <source>
        <dbReference type="Proteomes" id="UP000821845"/>
    </source>
</evidence>
<gene>
    <name evidence="1" type="ORF">HPB50_001982</name>
</gene>
<protein>
    <submittedName>
        <fullName evidence="1">Uncharacterized protein</fullName>
    </submittedName>
</protein>
<organism evidence="1 2">
    <name type="scientific">Hyalomma asiaticum</name>
    <name type="common">Tick</name>
    <dbReference type="NCBI Taxonomy" id="266040"/>
    <lineage>
        <taxon>Eukaryota</taxon>
        <taxon>Metazoa</taxon>
        <taxon>Ecdysozoa</taxon>
        <taxon>Arthropoda</taxon>
        <taxon>Chelicerata</taxon>
        <taxon>Arachnida</taxon>
        <taxon>Acari</taxon>
        <taxon>Parasitiformes</taxon>
        <taxon>Ixodida</taxon>
        <taxon>Ixodoidea</taxon>
        <taxon>Ixodidae</taxon>
        <taxon>Hyalomminae</taxon>
        <taxon>Hyalomma</taxon>
    </lineage>
</organism>
<reference evidence="1" key="1">
    <citation type="submission" date="2020-05" db="EMBL/GenBank/DDBJ databases">
        <title>Large-scale comparative analyses of tick genomes elucidate their genetic diversity and vector capacities.</title>
        <authorList>
            <person name="Jia N."/>
            <person name="Wang J."/>
            <person name="Shi W."/>
            <person name="Du L."/>
            <person name="Sun Y."/>
            <person name="Zhan W."/>
            <person name="Jiang J."/>
            <person name="Wang Q."/>
            <person name="Zhang B."/>
            <person name="Ji P."/>
            <person name="Sakyi L.B."/>
            <person name="Cui X."/>
            <person name="Yuan T."/>
            <person name="Jiang B."/>
            <person name="Yang W."/>
            <person name="Lam T.T.-Y."/>
            <person name="Chang Q."/>
            <person name="Ding S."/>
            <person name="Wang X."/>
            <person name="Zhu J."/>
            <person name="Ruan X."/>
            <person name="Zhao L."/>
            <person name="Wei J."/>
            <person name="Que T."/>
            <person name="Du C."/>
            <person name="Cheng J."/>
            <person name="Dai P."/>
            <person name="Han X."/>
            <person name="Huang E."/>
            <person name="Gao Y."/>
            <person name="Liu J."/>
            <person name="Shao H."/>
            <person name="Ye R."/>
            <person name="Li L."/>
            <person name="Wei W."/>
            <person name="Wang X."/>
            <person name="Wang C."/>
            <person name="Yang T."/>
            <person name="Huo Q."/>
            <person name="Li W."/>
            <person name="Guo W."/>
            <person name="Chen H."/>
            <person name="Zhou L."/>
            <person name="Ni X."/>
            <person name="Tian J."/>
            <person name="Zhou Y."/>
            <person name="Sheng Y."/>
            <person name="Liu T."/>
            <person name="Pan Y."/>
            <person name="Xia L."/>
            <person name="Li J."/>
            <person name="Zhao F."/>
            <person name="Cao W."/>
        </authorList>
    </citation>
    <scope>NUCLEOTIDE SEQUENCE</scope>
    <source>
        <strain evidence="1">Hyas-2018</strain>
    </source>
</reference>
<comment type="caution">
    <text evidence="1">The sequence shown here is derived from an EMBL/GenBank/DDBJ whole genome shotgun (WGS) entry which is preliminary data.</text>
</comment>
<sequence length="398" mass="44636">MSSWSPKHNQSLTPFPKPEPNRSLKTSQNQRPSLSLRVMVTLHAQPKATSRPKAESKAQSESKSQAKLKEKQKGKRLKEEDVTNRMAKRSRKDHLQKKEGEESPKAAPENDAEKAEDKQDTALDSSEAAPNLTDIPEKPASPKKGRKEHEKEKLVEKVEAEAKPLREKSKRQAEKQSRKPVDAEKALSPDARHDTEQQSKRAAKAEKPLSPDTKRDGERQSRKRNKAEKALSPGGKRDSERRRGAKADKIREAALAKLASKKAEKPVDPYEIPLPPPIDIPSVPDEDEEDDMAVDEAPTLEMTQRELKLYETSPHLIEHSYTKIPDDEEDDDAEKSKTPSPSRKRSRSSGHENETEVGKAGKLPSPRRRQRRKKGVGENAVQHEVKEDKSAALIVGQS</sequence>
<name>A0ACB7RIT8_HYAAI</name>
<proteinExistence type="predicted"/>
<keyword evidence="2" id="KW-1185">Reference proteome</keyword>